<dbReference type="InterPro" id="IPR027304">
    <property type="entry name" value="Trigger_fact/SurA_dom_sf"/>
</dbReference>
<dbReference type="InterPro" id="IPR000297">
    <property type="entry name" value="PPIase_PpiC"/>
</dbReference>
<dbReference type="Proteomes" id="UP001165343">
    <property type="component" value="Unassembled WGS sequence"/>
</dbReference>
<keyword evidence="6 15" id="KW-1133">Transmembrane helix</keyword>
<feature type="transmembrane region" description="Helical" evidence="15">
    <location>
        <begin position="12"/>
        <end position="31"/>
    </location>
</feature>
<evidence type="ECO:0000256" key="14">
    <source>
        <dbReference type="PROSITE-ProRule" id="PRU00278"/>
    </source>
</evidence>
<dbReference type="InterPro" id="IPR046357">
    <property type="entry name" value="PPIase_dom_sf"/>
</dbReference>
<dbReference type="SUPFAM" id="SSF54534">
    <property type="entry name" value="FKBP-like"/>
    <property type="match status" value="1"/>
</dbReference>
<keyword evidence="7 15" id="KW-0472">Membrane</keyword>
<reference evidence="17" key="1">
    <citation type="submission" date="2022-05" db="EMBL/GenBank/DDBJ databases">
        <authorList>
            <person name="Jo J.-H."/>
            <person name="Im W.-T."/>
        </authorList>
    </citation>
    <scope>NUCLEOTIDE SEQUENCE</scope>
    <source>
        <strain evidence="17">RG327</strain>
    </source>
</reference>
<dbReference type="RefSeq" id="WP_249866954.1">
    <property type="nucleotide sequence ID" value="NZ_JAMGBC010000001.1"/>
</dbReference>
<feature type="domain" description="PpiC" evidence="16">
    <location>
        <begin position="313"/>
        <end position="359"/>
    </location>
</feature>
<evidence type="ECO:0000256" key="8">
    <source>
        <dbReference type="ARBA" id="ARBA00023186"/>
    </source>
</evidence>
<evidence type="ECO:0000256" key="15">
    <source>
        <dbReference type="SAM" id="Phobius"/>
    </source>
</evidence>
<dbReference type="Gene3D" id="3.10.50.40">
    <property type="match status" value="1"/>
</dbReference>
<evidence type="ECO:0000256" key="4">
    <source>
        <dbReference type="ARBA" id="ARBA00022519"/>
    </source>
</evidence>
<evidence type="ECO:0000256" key="11">
    <source>
        <dbReference type="ARBA" id="ARBA00038408"/>
    </source>
</evidence>
<keyword evidence="14" id="KW-0697">Rotamase</keyword>
<evidence type="ECO:0000256" key="12">
    <source>
        <dbReference type="ARBA" id="ARBA00040743"/>
    </source>
</evidence>
<comment type="similarity">
    <text evidence="11">Belongs to the PpiD chaperone family.</text>
</comment>
<evidence type="ECO:0000259" key="16">
    <source>
        <dbReference type="PROSITE" id="PS50198"/>
    </source>
</evidence>
<dbReference type="SUPFAM" id="SSF109998">
    <property type="entry name" value="Triger factor/SurA peptide-binding domain-like"/>
    <property type="match status" value="1"/>
</dbReference>
<protein>
    <recommendedName>
        <fullName evidence="2">Parvulin-like PPIase</fullName>
    </recommendedName>
    <alternativeName>
        <fullName evidence="9">Peptidyl-prolyl cis-trans isomerase plp</fullName>
    </alternativeName>
    <alternativeName>
        <fullName evidence="12">Periplasmic chaperone PpiD</fullName>
    </alternativeName>
    <alternativeName>
        <fullName evidence="13">Periplasmic folding chaperone</fullName>
    </alternativeName>
    <alternativeName>
        <fullName evidence="10">Rotamase plp</fullName>
    </alternativeName>
</protein>
<dbReference type="PANTHER" id="PTHR47529:SF1">
    <property type="entry name" value="PERIPLASMIC CHAPERONE PPID"/>
    <property type="match status" value="1"/>
</dbReference>
<dbReference type="PANTHER" id="PTHR47529">
    <property type="entry name" value="PEPTIDYL-PROLYL CIS-TRANS ISOMERASE D"/>
    <property type="match status" value="1"/>
</dbReference>
<keyword evidence="4" id="KW-0997">Cell inner membrane</keyword>
<sequence length="645" mass="68025">MLRYFRSMSKSTIGTAIIGIVGLLILIGFAAGDISSVSLGGGGLSSDTLARVGSRSVTDRDMSSAMQRRLGQVRQQNPEAGYPELAADFDPLLESLIELRSLQAFAAKNGFVLSKRLIDKEIAQLPGVRGLAGEVSIQGYQTFLAREHLTDAEVRDIISGTLLQQLLVTPVANNARVPIGVATPYASMLLEQREGQVALIPIEAFAAGLNPSDAQLQQYYSANRARYMVPEQRVLKIARIGPEQLAGVSATPQEIEAYYKAHQDVYGAKDVRAIDQAVVPDQKVAAGIAQRARSGQSFVDAVKPAGLGAQDVQLGPQTRDQFTDVAGAKVAATAFAAKTGTVIGPIQSELGWHVIKIESAQTQAGKSLAQASDEIAAKLNAEKRADALATLVDKVQDKIDDGANFDETVKSANLSVTVTPLITASGVQRGDSAYKFPEDLVPVLKSGFELSATDDPVVEQLAGDKGFALVSPAQIVSSAPAPLASIKDRVRTDWIRGQALAQAKAVANSIAAKARGKGSLAEAVKAAGKPLPAIQPMRARRIQLSELGDKVPAPLRVLFSSASGTAKVGADPQGRGFFVVKVDKIVPGNATGQPGLITEVQNEFSQPLAQEYAQQFQAAVKNAVGVKRNQAAIQATKKRITAGSL</sequence>
<evidence type="ECO:0000256" key="2">
    <source>
        <dbReference type="ARBA" id="ARBA00018370"/>
    </source>
</evidence>
<keyword evidence="18" id="KW-1185">Reference proteome</keyword>
<organism evidence="17 18">
    <name type="scientific">Sphingomonas anseongensis</name>
    <dbReference type="NCBI Taxonomy" id="2908207"/>
    <lineage>
        <taxon>Bacteria</taxon>
        <taxon>Pseudomonadati</taxon>
        <taxon>Pseudomonadota</taxon>
        <taxon>Alphaproteobacteria</taxon>
        <taxon>Sphingomonadales</taxon>
        <taxon>Sphingomonadaceae</taxon>
        <taxon>Sphingomonas</taxon>
    </lineage>
</organism>
<proteinExistence type="inferred from homology"/>
<dbReference type="Pfam" id="PF13624">
    <property type="entry name" value="SurA_N_3"/>
    <property type="match status" value="1"/>
</dbReference>
<evidence type="ECO:0000313" key="17">
    <source>
        <dbReference type="EMBL" id="MCL6677975.1"/>
    </source>
</evidence>
<keyword evidence="5 15" id="KW-0812">Transmembrane</keyword>
<evidence type="ECO:0000313" key="18">
    <source>
        <dbReference type="Proteomes" id="UP001165343"/>
    </source>
</evidence>
<evidence type="ECO:0000256" key="6">
    <source>
        <dbReference type="ARBA" id="ARBA00022989"/>
    </source>
</evidence>
<dbReference type="InterPro" id="IPR052029">
    <property type="entry name" value="PpiD_chaperone"/>
</dbReference>
<name>A0ABT0RD27_9SPHN</name>
<dbReference type="EMBL" id="JAMGBC010000001">
    <property type="protein sequence ID" value="MCL6677975.1"/>
    <property type="molecule type" value="Genomic_DNA"/>
</dbReference>
<evidence type="ECO:0000256" key="3">
    <source>
        <dbReference type="ARBA" id="ARBA00022475"/>
    </source>
</evidence>
<evidence type="ECO:0000256" key="13">
    <source>
        <dbReference type="ARBA" id="ARBA00042775"/>
    </source>
</evidence>
<evidence type="ECO:0000256" key="10">
    <source>
        <dbReference type="ARBA" id="ARBA00031484"/>
    </source>
</evidence>
<accession>A0ABT0RD27</accession>
<keyword evidence="8" id="KW-0143">Chaperone</keyword>
<evidence type="ECO:0000256" key="5">
    <source>
        <dbReference type="ARBA" id="ARBA00022692"/>
    </source>
</evidence>
<gene>
    <name evidence="17" type="ORF">LZ519_01385</name>
</gene>
<comment type="caution">
    <text evidence="17">The sequence shown here is derived from an EMBL/GenBank/DDBJ whole genome shotgun (WGS) entry which is preliminary data.</text>
</comment>
<evidence type="ECO:0000256" key="7">
    <source>
        <dbReference type="ARBA" id="ARBA00023136"/>
    </source>
</evidence>
<dbReference type="PROSITE" id="PS50198">
    <property type="entry name" value="PPIC_PPIASE_2"/>
    <property type="match status" value="1"/>
</dbReference>
<keyword evidence="14" id="KW-0413">Isomerase</keyword>
<evidence type="ECO:0000256" key="9">
    <source>
        <dbReference type="ARBA" id="ARBA00030642"/>
    </source>
</evidence>
<comment type="subcellular location">
    <subcellularLocation>
        <location evidence="1">Cell inner membrane</location>
        <topology evidence="1">Single-pass type II membrane protein</topology>
        <orientation evidence="1">Periplasmic side</orientation>
    </subcellularLocation>
</comment>
<evidence type="ECO:0000256" key="1">
    <source>
        <dbReference type="ARBA" id="ARBA00004382"/>
    </source>
</evidence>
<dbReference type="Pfam" id="PF13145">
    <property type="entry name" value="Rotamase_2"/>
    <property type="match status" value="1"/>
</dbReference>
<keyword evidence="3" id="KW-1003">Cell membrane</keyword>